<evidence type="ECO:0000256" key="1">
    <source>
        <dbReference type="PROSITE-ProRule" id="PRU00076"/>
    </source>
</evidence>
<evidence type="ECO:0000313" key="4">
    <source>
        <dbReference type="EMBL" id="CAE2290343.1"/>
    </source>
</evidence>
<protein>
    <recommendedName>
        <fullName evidence="3">EGF-like domain-containing protein</fullName>
    </recommendedName>
</protein>
<organism evidence="4">
    <name type="scientific">Odontella aurita</name>
    <dbReference type="NCBI Taxonomy" id="265563"/>
    <lineage>
        <taxon>Eukaryota</taxon>
        <taxon>Sar</taxon>
        <taxon>Stramenopiles</taxon>
        <taxon>Ochrophyta</taxon>
        <taxon>Bacillariophyta</taxon>
        <taxon>Mediophyceae</taxon>
        <taxon>Biddulphiophycidae</taxon>
        <taxon>Eupodiscales</taxon>
        <taxon>Odontellaceae</taxon>
        <taxon>Odontella</taxon>
    </lineage>
</organism>
<proteinExistence type="predicted"/>
<gene>
    <name evidence="4" type="ORF">OAUR00152_LOCUS42806</name>
</gene>
<dbReference type="GO" id="GO:0005112">
    <property type="term" value="F:Notch binding"/>
    <property type="evidence" value="ECO:0007669"/>
    <property type="project" value="TreeGrafter"/>
</dbReference>
<evidence type="ECO:0000259" key="3">
    <source>
        <dbReference type="PROSITE" id="PS50026"/>
    </source>
</evidence>
<dbReference type="PANTHER" id="PTHR24044">
    <property type="entry name" value="NOTCH LIGAND FAMILY MEMBER"/>
    <property type="match status" value="1"/>
</dbReference>
<reference evidence="4" key="1">
    <citation type="submission" date="2021-01" db="EMBL/GenBank/DDBJ databases">
        <authorList>
            <person name="Corre E."/>
            <person name="Pelletier E."/>
            <person name="Niang G."/>
            <person name="Scheremetjew M."/>
            <person name="Finn R."/>
            <person name="Kale V."/>
            <person name="Holt S."/>
            <person name="Cochrane G."/>
            <person name="Meng A."/>
            <person name="Brown T."/>
            <person name="Cohen L."/>
        </authorList>
    </citation>
    <scope>NUCLEOTIDE SEQUENCE</scope>
    <source>
        <strain evidence="4">Isolate 1302-5</strain>
    </source>
</reference>
<feature type="transmembrane region" description="Helical" evidence="2">
    <location>
        <begin position="200"/>
        <end position="221"/>
    </location>
</feature>
<evidence type="ECO:0000256" key="2">
    <source>
        <dbReference type="SAM" id="Phobius"/>
    </source>
</evidence>
<sequence>MALPQDMYSCIYHAPPVSSTFVLAVVTFLFQVTILVLLFLDEIGLYDKEFQFDGTGIVFPAGVPPTVRASQFLAILVSVATQDDLITAIDGWHMGYSSAERNGGNRGRAGGGGAAAWQWILSQVLRGLEGALCLLNTFLLIFQEDNVQDIFMDFLAVQFVTGLDDTAFFLGRNGYFGSSVRRGTRAATRVRLPRRHDDQWWFRPLVFALVSAGLLAGWGVVGRKQSRGGYLSCRNVFFQFGDIFHAELGFVSGVFLFQDMDRSNRPIYVSPGYKIAFCNLEDSWTLSRTFAVEEGEPDPDPCNSWIAIASGRDEYDILDISPRDWNVYWKKPDGSKRAKPFTHVAVRCNGCDDPAEGGSCDTGGTCVDNVCFCHSGWYGQNCQFRNPCEEYEVSTDLEGWWQPDEWAGTYKIVAPLEEAVVVHERPVYLNKRSDTYDRVIVFTGRRWFFTALPSIENATTKGEMLKWNIQHDALKTNWINVTPAMISSPVDVSTPSDLPDLNIALTWYHPYAYNAGQRSRFADSNLALTQTKAVCTFCNNASRPCANGGTCAPNGRCACDGKTYGSRCQITSVDVCTGFSISLVNSSSGYVGGRYDLGDDTIGYRPVFVASAAEGGSIAYCLQGEHWALLLGLGSEDPCSDWHSKSSRTSAYDVLTSRNWSTRRADGNESNLLPIASSARMTCNTYESEGDIIT</sequence>
<keyword evidence="2" id="KW-0812">Transmembrane</keyword>
<dbReference type="PROSITE" id="PS00022">
    <property type="entry name" value="EGF_1"/>
    <property type="match status" value="1"/>
</dbReference>
<dbReference type="CDD" id="cd00054">
    <property type="entry name" value="EGF_CA"/>
    <property type="match status" value="1"/>
</dbReference>
<dbReference type="PROSITE" id="PS50026">
    <property type="entry name" value="EGF_3"/>
    <property type="match status" value="1"/>
</dbReference>
<keyword evidence="1" id="KW-1015">Disulfide bond</keyword>
<keyword evidence="2" id="KW-1133">Transmembrane helix</keyword>
<feature type="disulfide bond" evidence="1">
    <location>
        <begin position="559"/>
        <end position="568"/>
    </location>
</feature>
<dbReference type="PANTHER" id="PTHR24044:SF502">
    <property type="entry name" value="ANTERIOR PHARYNX IN EXCESS PROTEIN 1-RELATED"/>
    <property type="match status" value="1"/>
</dbReference>
<comment type="caution">
    <text evidence="1">Lacks conserved residue(s) required for the propagation of feature annotation.</text>
</comment>
<dbReference type="InterPro" id="IPR050906">
    <property type="entry name" value="Notch_signaling"/>
</dbReference>
<accession>A0A7S4KC84</accession>
<feature type="transmembrane region" description="Helical" evidence="2">
    <location>
        <begin position="20"/>
        <end position="40"/>
    </location>
</feature>
<keyword evidence="1" id="KW-0245">EGF-like domain</keyword>
<dbReference type="EMBL" id="HBKQ01062738">
    <property type="protein sequence ID" value="CAE2290343.1"/>
    <property type="molecule type" value="Transcribed_RNA"/>
</dbReference>
<dbReference type="AlphaFoldDB" id="A0A7S4KC84"/>
<feature type="domain" description="EGF-like" evidence="3">
    <location>
        <begin position="536"/>
        <end position="569"/>
    </location>
</feature>
<keyword evidence="2" id="KW-0472">Membrane</keyword>
<name>A0A7S4KC84_9STRA</name>
<dbReference type="InterPro" id="IPR000742">
    <property type="entry name" value="EGF"/>
</dbReference>